<evidence type="ECO:0000313" key="1">
    <source>
        <dbReference type="EMBL" id="WCT13091.1"/>
    </source>
</evidence>
<dbReference type="RefSeq" id="WP_273631360.1">
    <property type="nucleotide sequence ID" value="NZ_CP117167.1"/>
</dbReference>
<name>A0ABY7T9R3_9SPHI</name>
<evidence type="ECO:0000313" key="2">
    <source>
        <dbReference type="Proteomes" id="UP001216139"/>
    </source>
</evidence>
<protein>
    <submittedName>
        <fullName evidence="1">Toll/interleukin-1 receptor domain-containing protein</fullName>
    </submittedName>
</protein>
<keyword evidence="2" id="KW-1185">Reference proteome</keyword>
<accession>A0ABY7T9R3</accession>
<dbReference type="SUPFAM" id="SSF52200">
    <property type="entry name" value="Toll/Interleukin receptor TIR domain"/>
    <property type="match status" value="1"/>
</dbReference>
<gene>
    <name evidence="1" type="ORF">PQO05_03980</name>
</gene>
<proteinExistence type="predicted"/>
<dbReference type="Gene3D" id="3.40.50.10140">
    <property type="entry name" value="Toll/interleukin-1 receptor homology (TIR) domain"/>
    <property type="match status" value="1"/>
</dbReference>
<organism evidence="1 2">
    <name type="scientific">Mucilaginibacter jinjuensis</name>
    <dbReference type="NCBI Taxonomy" id="1176721"/>
    <lineage>
        <taxon>Bacteria</taxon>
        <taxon>Pseudomonadati</taxon>
        <taxon>Bacteroidota</taxon>
        <taxon>Sphingobacteriia</taxon>
        <taxon>Sphingobacteriales</taxon>
        <taxon>Sphingobacteriaceae</taxon>
        <taxon>Mucilaginibacter</taxon>
    </lineage>
</organism>
<dbReference type="InterPro" id="IPR035897">
    <property type="entry name" value="Toll_tir_struct_dom_sf"/>
</dbReference>
<reference evidence="1 2" key="1">
    <citation type="submission" date="2023-02" db="EMBL/GenBank/DDBJ databases">
        <title>Genome sequence of Mucilaginibacter jinjuensis strain KACC 16571.</title>
        <authorList>
            <person name="Kim S."/>
            <person name="Heo J."/>
            <person name="Kwon S.-W."/>
        </authorList>
    </citation>
    <scope>NUCLEOTIDE SEQUENCE [LARGE SCALE GENOMIC DNA]</scope>
    <source>
        <strain evidence="1 2">KACC 16571</strain>
    </source>
</reference>
<keyword evidence="1" id="KW-0675">Receptor</keyword>
<dbReference type="EMBL" id="CP117167">
    <property type="protein sequence ID" value="WCT13091.1"/>
    <property type="molecule type" value="Genomic_DNA"/>
</dbReference>
<dbReference type="Proteomes" id="UP001216139">
    <property type="component" value="Chromosome"/>
</dbReference>
<sequence length="329" mass="37680">MNLFISHSSRNANYGNALVELLIGIGISADDIIFSSNDAFGIPIGQNIFNWLRTKISEKPYVLYLLSPEYYKSVACLNEMGAAWIIESSHTMIFTPNFDLRSYDFQNGALDPREIGFYINNENKLLAFIESLKTSFSITNNSVLINQKVKQFISVIKPFFQIETSLSKNASEVNEKQVSIANIEMQPIIKKETITNRIISVSPNRSRFYSDLINDKLKDEELLLAKYIIDTDKFKLGTGWQESNEISNIKAWEDVHELSNVLSNSYNGTIRRLDMKKLTEVSAFTSFGNPKEISFVDEFKHELLDPSDELNEKLKEVIEKHKRNESLDF</sequence>